<gene>
    <name evidence="1" type="ORF">Ahy_A03g013933</name>
</gene>
<protein>
    <submittedName>
        <fullName evidence="1">Uncharacterized protein</fullName>
    </submittedName>
</protein>
<reference evidence="1 2" key="1">
    <citation type="submission" date="2019-01" db="EMBL/GenBank/DDBJ databases">
        <title>Sequencing of cultivated peanut Arachis hypogaea provides insights into genome evolution and oil improvement.</title>
        <authorList>
            <person name="Chen X."/>
        </authorList>
    </citation>
    <scope>NUCLEOTIDE SEQUENCE [LARGE SCALE GENOMIC DNA]</scope>
    <source>
        <strain evidence="2">cv. Fuhuasheng</strain>
        <tissue evidence="1">Leaves</tissue>
    </source>
</reference>
<name>A0A445DWP5_ARAHY</name>
<keyword evidence="2" id="KW-1185">Reference proteome</keyword>
<evidence type="ECO:0000313" key="1">
    <source>
        <dbReference type="EMBL" id="RYR67529.1"/>
    </source>
</evidence>
<evidence type="ECO:0000313" key="2">
    <source>
        <dbReference type="Proteomes" id="UP000289738"/>
    </source>
</evidence>
<organism evidence="1 2">
    <name type="scientific">Arachis hypogaea</name>
    <name type="common">Peanut</name>
    <dbReference type="NCBI Taxonomy" id="3818"/>
    <lineage>
        <taxon>Eukaryota</taxon>
        <taxon>Viridiplantae</taxon>
        <taxon>Streptophyta</taxon>
        <taxon>Embryophyta</taxon>
        <taxon>Tracheophyta</taxon>
        <taxon>Spermatophyta</taxon>
        <taxon>Magnoliopsida</taxon>
        <taxon>eudicotyledons</taxon>
        <taxon>Gunneridae</taxon>
        <taxon>Pentapetalae</taxon>
        <taxon>rosids</taxon>
        <taxon>fabids</taxon>
        <taxon>Fabales</taxon>
        <taxon>Fabaceae</taxon>
        <taxon>Papilionoideae</taxon>
        <taxon>50 kb inversion clade</taxon>
        <taxon>dalbergioids sensu lato</taxon>
        <taxon>Dalbergieae</taxon>
        <taxon>Pterocarpus clade</taxon>
        <taxon>Arachis</taxon>
    </lineage>
</organism>
<proteinExistence type="predicted"/>
<dbReference type="Proteomes" id="UP000289738">
    <property type="component" value="Chromosome A03"/>
</dbReference>
<dbReference type="EMBL" id="SDMP01000003">
    <property type="protein sequence ID" value="RYR67529.1"/>
    <property type="molecule type" value="Genomic_DNA"/>
</dbReference>
<accession>A0A445DWP5</accession>
<dbReference type="AlphaFoldDB" id="A0A445DWP5"/>
<comment type="caution">
    <text evidence="1">The sequence shown here is derived from an EMBL/GenBank/DDBJ whole genome shotgun (WGS) entry which is preliminary data.</text>
</comment>
<sequence>MILQDSKFCTLMQAKILRSLVSKWMVTHFIVVANDMGIIITPIIHVENPYFPLDDSADFGKYMPFKLNMSNRINCILFGNMVDQILPHLEDERVEPLIMHFDNNLKEIVEFQKRLLSMSPSSSVRISQHAWSGVDELNQGSMIVKIIEEAFSLVQEGP</sequence>